<protein>
    <submittedName>
        <fullName evidence="5">LacI family DNA-binding transcriptional regulator</fullName>
    </submittedName>
</protein>
<accession>A0ABP8JUW4</accession>
<dbReference type="EMBL" id="BAABFR010000049">
    <property type="protein sequence ID" value="GAA4396481.1"/>
    <property type="molecule type" value="Genomic_DNA"/>
</dbReference>
<dbReference type="SUPFAM" id="SSF53822">
    <property type="entry name" value="Periplasmic binding protein-like I"/>
    <property type="match status" value="1"/>
</dbReference>
<dbReference type="SMART" id="SM00354">
    <property type="entry name" value="HTH_LACI"/>
    <property type="match status" value="1"/>
</dbReference>
<dbReference type="PANTHER" id="PTHR30146:SF138">
    <property type="entry name" value="TRANSCRIPTIONAL REGULATORY PROTEIN"/>
    <property type="match status" value="1"/>
</dbReference>
<evidence type="ECO:0000313" key="6">
    <source>
        <dbReference type="Proteomes" id="UP001500635"/>
    </source>
</evidence>
<keyword evidence="2 5" id="KW-0238">DNA-binding</keyword>
<dbReference type="Gene3D" id="1.10.260.40">
    <property type="entry name" value="lambda repressor-like DNA-binding domains"/>
    <property type="match status" value="1"/>
</dbReference>
<dbReference type="RefSeq" id="WP_344997529.1">
    <property type="nucleotide sequence ID" value="NZ_BAABFR010000049.1"/>
</dbReference>
<dbReference type="Proteomes" id="UP001500635">
    <property type="component" value="Unassembled WGS sequence"/>
</dbReference>
<dbReference type="CDD" id="cd01392">
    <property type="entry name" value="HTH_LacI"/>
    <property type="match status" value="1"/>
</dbReference>
<dbReference type="InterPro" id="IPR000843">
    <property type="entry name" value="HTH_LacI"/>
</dbReference>
<dbReference type="Pfam" id="PF00356">
    <property type="entry name" value="LacI"/>
    <property type="match status" value="1"/>
</dbReference>
<dbReference type="InterPro" id="IPR010982">
    <property type="entry name" value="Lambda_DNA-bd_dom_sf"/>
</dbReference>
<dbReference type="PROSITE" id="PS50932">
    <property type="entry name" value="HTH_LACI_2"/>
    <property type="match status" value="1"/>
</dbReference>
<dbReference type="InterPro" id="IPR028082">
    <property type="entry name" value="Peripla_BP_I"/>
</dbReference>
<evidence type="ECO:0000313" key="5">
    <source>
        <dbReference type="EMBL" id="GAA4396481.1"/>
    </source>
</evidence>
<evidence type="ECO:0000259" key="4">
    <source>
        <dbReference type="PROSITE" id="PS50932"/>
    </source>
</evidence>
<proteinExistence type="predicted"/>
<dbReference type="InterPro" id="IPR046335">
    <property type="entry name" value="LacI/GalR-like_sensor"/>
</dbReference>
<organism evidence="5 6">
    <name type="scientific">Tsukamurella soli</name>
    <dbReference type="NCBI Taxonomy" id="644556"/>
    <lineage>
        <taxon>Bacteria</taxon>
        <taxon>Bacillati</taxon>
        <taxon>Actinomycetota</taxon>
        <taxon>Actinomycetes</taxon>
        <taxon>Mycobacteriales</taxon>
        <taxon>Tsukamurellaceae</taxon>
        <taxon>Tsukamurella</taxon>
    </lineage>
</organism>
<dbReference type="PANTHER" id="PTHR30146">
    <property type="entry name" value="LACI-RELATED TRANSCRIPTIONAL REPRESSOR"/>
    <property type="match status" value="1"/>
</dbReference>
<evidence type="ECO:0000256" key="2">
    <source>
        <dbReference type="ARBA" id="ARBA00023125"/>
    </source>
</evidence>
<evidence type="ECO:0000256" key="3">
    <source>
        <dbReference type="ARBA" id="ARBA00023163"/>
    </source>
</evidence>
<dbReference type="GO" id="GO:0003677">
    <property type="term" value="F:DNA binding"/>
    <property type="evidence" value="ECO:0007669"/>
    <property type="project" value="UniProtKB-KW"/>
</dbReference>
<dbReference type="SUPFAM" id="SSF47413">
    <property type="entry name" value="lambda repressor-like DNA-binding domains"/>
    <property type="match status" value="1"/>
</dbReference>
<keyword evidence="1" id="KW-0805">Transcription regulation</keyword>
<gene>
    <name evidence="5" type="ORF">GCM10023147_30890</name>
</gene>
<dbReference type="Pfam" id="PF13377">
    <property type="entry name" value="Peripla_BP_3"/>
    <property type="match status" value="1"/>
</dbReference>
<dbReference type="Gene3D" id="3.40.50.2300">
    <property type="match status" value="2"/>
</dbReference>
<keyword evidence="6" id="KW-1185">Reference proteome</keyword>
<reference evidence="6" key="1">
    <citation type="journal article" date="2019" name="Int. J. Syst. Evol. Microbiol.">
        <title>The Global Catalogue of Microorganisms (GCM) 10K type strain sequencing project: providing services to taxonomists for standard genome sequencing and annotation.</title>
        <authorList>
            <consortium name="The Broad Institute Genomics Platform"/>
            <consortium name="The Broad Institute Genome Sequencing Center for Infectious Disease"/>
            <person name="Wu L."/>
            <person name="Ma J."/>
        </authorList>
    </citation>
    <scope>NUCLEOTIDE SEQUENCE [LARGE SCALE GENOMIC DNA]</scope>
    <source>
        <strain evidence="6">JCM 17688</strain>
    </source>
</reference>
<keyword evidence="3" id="KW-0804">Transcription</keyword>
<feature type="domain" description="HTH lacI-type" evidence="4">
    <location>
        <begin position="3"/>
        <end position="58"/>
    </location>
</feature>
<sequence length="323" mass="33364">MPATLTDVARRASVSLATASRAFSDPDRLAVATRQRVVAAAAELGYESPSLPATRTIGVVVPDVANPVFASLLKSIHDQAWHGRHQLALVSTNEEPGREREALERLAGSASGIILVSPRLPAEQIAPTAARTAMVVINGQTDGAAGVLLDATDGIAQAVEHLHALGHRHIVYVPGPAGSWADRNRQEAVATNCARWDIEFTAVGSQAAAVSGGRAAAAPVLASRATAVLAYNDLVALGVRAGALGLGRHCPEDLSVIGIDDLEIAAESDPPLTSVRVAITQSGTLAVDLLLSRIDGKSPSESAVRLDSQLIVRASTAPPRTAA</sequence>
<dbReference type="CDD" id="cd06267">
    <property type="entry name" value="PBP1_LacI_sugar_binding-like"/>
    <property type="match status" value="1"/>
</dbReference>
<evidence type="ECO:0000256" key="1">
    <source>
        <dbReference type="ARBA" id="ARBA00023015"/>
    </source>
</evidence>
<comment type="caution">
    <text evidence="5">The sequence shown here is derived from an EMBL/GenBank/DDBJ whole genome shotgun (WGS) entry which is preliminary data.</text>
</comment>
<name>A0ABP8JUW4_9ACTN</name>